<comment type="caution">
    <text evidence="3">The sequence shown here is derived from an EMBL/GenBank/DDBJ whole genome shotgun (WGS) entry which is preliminary data.</text>
</comment>
<feature type="transmembrane region" description="Helical" evidence="1">
    <location>
        <begin position="36"/>
        <end position="55"/>
    </location>
</feature>
<dbReference type="RefSeq" id="WP_064333423.1">
    <property type="nucleotide sequence ID" value="NZ_BAABEI010000003.1"/>
</dbReference>
<reference evidence="3 4" key="1">
    <citation type="submission" date="2019-03" db="EMBL/GenBank/DDBJ databases">
        <title>Genomic Encyclopedia of Type Strains, Phase IV (KMG-IV): sequencing the most valuable type-strain genomes for metagenomic binning, comparative biology and taxonomic classification.</title>
        <authorList>
            <person name="Goeker M."/>
        </authorList>
    </citation>
    <scope>NUCLEOTIDE SEQUENCE [LARGE SCALE GENOMIC DNA]</scope>
    <source>
        <strain evidence="3 4">DSM 18401</strain>
    </source>
</reference>
<dbReference type="AlphaFoldDB" id="A0A4R2CVZ2"/>
<keyword evidence="1" id="KW-1133">Transmembrane helix</keyword>
<evidence type="ECO:0000259" key="2">
    <source>
        <dbReference type="Pfam" id="PF09990"/>
    </source>
</evidence>
<proteinExistence type="predicted"/>
<keyword evidence="1" id="KW-0472">Membrane</keyword>
<feature type="transmembrane region" description="Helical" evidence="1">
    <location>
        <begin position="131"/>
        <end position="154"/>
    </location>
</feature>
<feature type="transmembrane region" description="Helical" evidence="1">
    <location>
        <begin position="67"/>
        <end position="90"/>
    </location>
</feature>
<feature type="transmembrane region" description="Helical" evidence="1">
    <location>
        <begin position="97"/>
        <end position="119"/>
    </location>
</feature>
<accession>A0A4R2CVZ2</accession>
<name>A0A4R2CVZ2_SHIGR</name>
<feature type="domain" description="DUF2231" evidence="2">
    <location>
        <begin position="28"/>
        <end position="159"/>
    </location>
</feature>
<keyword evidence="1" id="KW-0812">Transmembrane</keyword>
<evidence type="ECO:0000313" key="3">
    <source>
        <dbReference type="EMBL" id="TCN45045.1"/>
    </source>
</evidence>
<evidence type="ECO:0000313" key="4">
    <source>
        <dbReference type="Proteomes" id="UP000295351"/>
    </source>
</evidence>
<organism evidence="3 4">
    <name type="scientific">Shinella granuli</name>
    <dbReference type="NCBI Taxonomy" id="323621"/>
    <lineage>
        <taxon>Bacteria</taxon>
        <taxon>Pseudomonadati</taxon>
        <taxon>Pseudomonadota</taxon>
        <taxon>Alphaproteobacteria</taxon>
        <taxon>Hyphomicrobiales</taxon>
        <taxon>Rhizobiaceae</taxon>
        <taxon>Shinella</taxon>
    </lineage>
</organism>
<protein>
    <submittedName>
        <fullName evidence="3">Putative membrane protein</fullName>
    </submittedName>
</protein>
<dbReference type="EMBL" id="SLVX01000008">
    <property type="protein sequence ID" value="TCN45045.1"/>
    <property type="molecule type" value="Genomic_DNA"/>
</dbReference>
<keyword evidence="4" id="KW-1185">Reference proteome</keyword>
<dbReference type="InterPro" id="IPR019251">
    <property type="entry name" value="DUF2231_TM"/>
</dbReference>
<dbReference type="Proteomes" id="UP000295351">
    <property type="component" value="Unassembled WGS sequence"/>
</dbReference>
<dbReference type="Pfam" id="PF09990">
    <property type="entry name" value="DUF2231"/>
    <property type="match status" value="1"/>
</dbReference>
<evidence type="ECO:0000256" key="1">
    <source>
        <dbReference type="SAM" id="Phobius"/>
    </source>
</evidence>
<gene>
    <name evidence="3" type="ORF">EV665_108185</name>
</gene>
<sequence length="166" mass="17524">MEETRDQGNPVIQKVEEKDASSLVAISGHPLHAMSVHFPIAFVFATLGVDLLYWWTGDAFWLRVGLWSSGGAFFLGMAAGAVGTAELLLVPGIRARVASWAHAIAAMTLIAVMGANWGVRATNLLDVLPQGLFLSGLSAVLTGIAGWHGGKLIFDHGVGLMVSSKD</sequence>